<dbReference type="InterPro" id="IPR011033">
    <property type="entry name" value="PRC_barrel-like_sf"/>
</dbReference>
<accession>A0ABS8XDJ0</accession>
<gene>
    <name evidence="1" type="ORF">LXT12_17195</name>
</gene>
<dbReference type="Proteomes" id="UP001201463">
    <property type="component" value="Unassembled WGS sequence"/>
</dbReference>
<proteinExistence type="predicted"/>
<name>A0ABS8XDJ0_9BURK</name>
<comment type="caution">
    <text evidence="1">The sequence shown here is derived from an EMBL/GenBank/DDBJ whole genome shotgun (WGS) entry which is preliminary data.</text>
</comment>
<protein>
    <submittedName>
        <fullName evidence="1">PRC-barrel domain-containing protein</fullName>
    </submittedName>
</protein>
<dbReference type="InterPro" id="IPR014747">
    <property type="entry name" value="Bac_photo_RC_H_C"/>
</dbReference>
<dbReference type="Gene3D" id="3.90.50.10">
    <property type="entry name" value="Photosynthetic Reaction Center, subunit H, domain 2"/>
    <property type="match status" value="2"/>
</dbReference>
<organism evidence="1 2">
    <name type="scientific">Pelomonas caseinilytica</name>
    <dbReference type="NCBI Taxonomy" id="2906763"/>
    <lineage>
        <taxon>Bacteria</taxon>
        <taxon>Pseudomonadati</taxon>
        <taxon>Pseudomonadota</taxon>
        <taxon>Betaproteobacteria</taxon>
        <taxon>Burkholderiales</taxon>
        <taxon>Sphaerotilaceae</taxon>
        <taxon>Roseateles</taxon>
    </lineage>
</organism>
<dbReference type="EMBL" id="JAJTWT010000007">
    <property type="protein sequence ID" value="MCE4538989.1"/>
    <property type="molecule type" value="Genomic_DNA"/>
</dbReference>
<dbReference type="SUPFAM" id="SSF50346">
    <property type="entry name" value="PRC-barrel domain"/>
    <property type="match status" value="2"/>
</dbReference>
<keyword evidence="2" id="KW-1185">Reference proteome</keyword>
<sequence>MLNSIGDVTRARVRAVDGDIGPVEDVLFDDHRWVIRYLVVDAGTWLAEREVLISPYSLKQPVGRGGLIEVALTRRLIRTSPALDASQPVSREYEQEFQRHYHYPSYREGGGLWALGAMPYPSVAPLPRDAAEGAGTTHPAATQLRSAEQMHGYEVVTPEGCIGQVHDLVFDDQTWQIRYFVVDTDKPAGGRKLRVGPPWALRIDWAAQRVHLALTPEQGEGGAAYAGAERQDCCA</sequence>
<reference evidence="1 2" key="1">
    <citation type="submission" date="2021-12" db="EMBL/GenBank/DDBJ databases">
        <title>Genome seq of p7.</title>
        <authorList>
            <person name="Seo T."/>
        </authorList>
    </citation>
    <scope>NUCLEOTIDE SEQUENCE [LARGE SCALE GENOMIC DNA]</scope>
    <source>
        <strain evidence="1 2">P7</strain>
    </source>
</reference>
<evidence type="ECO:0000313" key="2">
    <source>
        <dbReference type="Proteomes" id="UP001201463"/>
    </source>
</evidence>
<evidence type="ECO:0000313" key="1">
    <source>
        <dbReference type="EMBL" id="MCE4538989.1"/>
    </source>
</evidence>